<dbReference type="Gene3D" id="2.30.29.30">
    <property type="entry name" value="Pleckstrin-homology domain (PH domain)/Phosphotyrosine-binding domain (PTB)"/>
    <property type="match status" value="1"/>
</dbReference>
<evidence type="ECO:0000313" key="2">
    <source>
        <dbReference type="EMBL" id="CAG5099819.1"/>
    </source>
</evidence>
<accession>A0A8J2HFM5</accession>
<dbReference type="AlphaFoldDB" id="A0A8J2HFM5"/>
<sequence>MDLNDNNYSFTARMIRRAQNQKSRNTTISDNTNEYIKSKHSSYCPIEDKSGQRGAKNNGSCVVPRGWETGGSTATTTLHLESNVRIKTQTEGNNSTITSLSAKINDLDAQIADLGIQETLPISIQADRSAKIYPTLIDIKYHSPSSHSNSNSTDKKSPINIDNNANIVEDNFKTPIKPPRRKPNLESTRKVSPKSGPSSKTDSPVGTECTISTIQLVDSPLSCPPPRDEVEENKAYIEVGSPILPEEVEHFLENALGDELYNSSVTYGLGVDNSNVNASDLMSQTPSKSFIRRVKSFFTRQRSTAKSNTQSMISPKDFKPLHNPGRSAKLYRSLSSRVKKKLRGSLMKEEPETSVALLPDYLQLPRDSINSQKIEKLLQEVRIQTTILNQASKALEMCQLKKEFNASREEIESQRLLLLADIRKRLLLQELKGLSGISEDLQLLNKTEDSSVRCGTVSIKDIKLTLRECLYRESEPGEIQEWFVIVITEGTNVYASSAICCPVESFVLSFPEFSCVMNDLSPSLKILLEVYVLKLTTGVSYQHELKYHIEYDEKNTSCPSPTKLLKRVERPLSPKTRRPVFLTSSFAVCGNVELTLRDLTISTPWPLAGVPRDSILLGTIDLNINCILNFSLDHKGFVNYLDEYDGLTYWTRRWCVIQGSHILFWNYPEDQEDKPPVVTIDLHCCASDKINHVTRSMCARPRTLLIETLRQIDANDKPSLLIECHSGFTLVKHLLSYETTRELVDVMDKMNYVLGILRKWKVTTTIPPPKPPGLPEMVSEL</sequence>
<dbReference type="InterPro" id="IPR051364">
    <property type="entry name" value="Cytokinesis/Rho-signaling"/>
</dbReference>
<dbReference type="PANTHER" id="PTHR21538">
    <property type="entry name" value="ANILLIN/RHOTEKIN RTKN"/>
    <property type="match status" value="1"/>
</dbReference>
<dbReference type="GO" id="GO:0000281">
    <property type="term" value="P:mitotic cytokinesis"/>
    <property type="evidence" value="ECO:0007669"/>
    <property type="project" value="TreeGrafter"/>
</dbReference>
<dbReference type="EMBL" id="CAJNRD030001122">
    <property type="protein sequence ID" value="CAG5099819.1"/>
    <property type="molecule type" value="Genomic_DNA"/>
</dbReference>
<comment type="caution">
    <text evidence="2">The sequence shown here is derived from an EMBL/GenBank/DDBJ whole genome shotgun (WGS) entry which is preliminary data.</text>
</comment>
<organism evidence="2 3">
    <name type="scientific">Cotesia congregata</name>
    <name type="common">Parasitoid wasp</name>
    <name type="synonym">Apanteles congregatus</name>
    <dbReference type="NCBI Taxonomy" id="51543"/>
    <lineage>
        <taxon>Eukaryota</taxon>
        <taxon>Metazoa</taxon>
        <taxon>Ecdysozoa</taxon>
        <taxon>Arthropoda</taxon>
        <taxon>Hexapoda</taxon>
        <taxon>Insecta</taxon>
        <taxon>Pterygota</taxon>
        <taxon>Neoptera</taxon>
        <taxon>Endopterygota</taxon>
        <taxon>Hymenoptera</taxon>
        <taxon>Apocrita</taxon>
        <taxon>Ichneumonoidea</taxon>
        <taxon>Braconidae</taxon>
        <taxon>Microgastrinae</taxon>
        <taxon>Cotesia</taxon>
    </lineage>
</organism>
<name>A0A8J2HFM5_COTCN</name>
<dbReference type="SUPFAM" id="SSF50729">
    <property type="entry name" value="PH domain-like"/>
    <property type="match status" value="1"/>
</dbReference>
<dbReference type="GO" id="GO:0000915">
    <property type="term" value="P:actomyosin contractile ring assembly"/>
    <property type="evidence" value="ECO:0007669"/>
    <property type="project" value="TreeGrafter"/>
</dbReference>
<dbReference type="GO" id="GO:0031106">
    <property type="term" value="P:septin ring organization"/>
    <property type="evidence" value="ECO:0007669"/>
    <property type="project" value="TreeGrafter"/>
</dbReference>
<dbReference type="CDD" id="cd01263">
    <property type="entry name" value="PH_anillin"/>
    <property type="match status" value="1"/>
</dbReference>
<protein>
    <submittedName>
        <fullName evidence="2">Similar to scra: Anillin (Drosophila melanogaster)</fullName>
    </submittedName>
</protein>
<reference evidence="2" key="1">
    <citation type="submission" date="2021-04" db="EMBL/GenBank/DDBJ databases">
        <authorList>
            <person name="Chebbi M.A.C M."/>
        </authorList>
    </citation>
    <scope>NUCLEOTIDE SEQUENCE</scope>
</reference>
<feature type="region of interest" description="Disordered" evidence="1">
    <location>
        <begin position="166"/>
        <end position="206"/>
    </location>
</feature>
<feature type="compositionally biased region" description="Low complexity" evidence="1">
    <location>
        <begin position="142"/>
        <end position="152"/>
    </location>
</feature>
<dbReference type="PANTHER" id="PTHR21538:SF23">
    <property type="entry name" value="ANILLIN"/>
    <property type="match status" value="1"/>
</dbReference>
<dbReference type="GO" id="GO:0005826">
    <property type="term" value="C:actomyosin contractile ring"/>
    <property type="evidence" value="ECO:0007669"/>
    <property type="project" value="TreeGrafter"/>
</dbReference>
<evidence type="ECO:0000256" key="1">
    <source>
        <dbReference type="SAM" id="MobiDB-lite"/>
    </source>
</evidence>
<dbReference type="InterPro" id="IPR011993">
    <property type="entry name" value="PH-like_dom_sf"/>
</dbReference>
<proteinExistence type="predicted"/>
<keyword evidence="3" id="KW-1185">Reference proteome</keyword>
<dbReference type="OrthoDB" id="5915976at2759"/>
<feature type="region of interest" description="Disordered" evidence="1">
    <location>
        <begin position="142"/>
        <end position="161"/>
    </location>
</feature>
<feature type="compositionally biased region" description="Polar residues" evidence="1">
    <location>
        <begin position="195"/>
        <end position="206"/>
    </location>
</feature>
<dbReference type="Proteomes" id="UP000786811">
    <property type="component" value="Unassembled WGS sequence"/>
</dbReference>
<dbReference type="InterPro" id="IPR037840">
    <property type="entry name" value="PH_Anillin"/>
</dbReference>
<evidence type="ECO:0000313" key="3">
    <source>
        <dbReference type="Proteomes" id="UP000786811"/>
    </source>
</evidence>
<gene>
    <name evidence="2" type="ORF">HICCMSTLAB_LOCUS9250</name>
</gene>